<dbReference type="InterPro" id="IPR052023">
    <property type="entry name" value="Histidine_kinase_KdpD"/>
</dbReference>
<dbReference type="Gene3D" id="1.10.287.130">
    <property type="match status" value="1"/>
</dbReference>
<evidence type="ECO:0000256" key="7">
    <source>
        <dbReference type="ARBA" id="ARBA00022692"/>
    </source>
</evidence>
<organism evidence="16 17">
    <name type="scientific">Paractinoplanes ferrugineus</name>
    <dbReference type="NCBI Taxonomy" id="113564"/>
    <lineage>
        <taxon>Bacteria</taxon>
        <taxon>Bacillati</taxon>
        <taxon>Actinomycetota</taxon>
        <taxon>Actinomycetes</taxon>
        <taxon>Micromonosporales</taxon>
        <taxon>Micromonosporaceae</taxon>
        <taxon>Paractinoplanes</taxon>
    </lineage>
</organism>
<dbReference type="GO" id="GO:0005886">
    <property type="term" value="C:plasma membrane"/>
    <property type="evidence" value="ECO:0007669"/>
    <property type="project" value="UniProtKB-SubCell"/>
</dbReference>
<dbReference type="Pfam" id="PF13493">
    <property type="entry name" value="DUF4118"/>
    <property type="match status" value="1"/>
</dbReference>
<keyword evidence="7 14" id="KW-0812">Transmembrane</keyword>
<feature type="domain" description="Histidine kinase" evidence="15">
    <location>
        <begin position="242"/>
        <end position="456"/>
    </location>
</feature>
<evidence type="ECO:0000256" key="11">
    <source>
        <dbReference type="ARBA" id="ARBA00022989"/>
    </source>
</evidence>
<dbReference type="InterPro" id="IPR004358">
    <property type="entry name" value="Sig_transdc_His_kin-like_C"/>
</dbReference>
<dbReference type="EMBL" id="BOMM01000039">
    <property type="protein sequence ID" value="GIE12601.1"/>
    <property type="molecule type" value="Genomic_DNA"/>
</dbReference>
<dbReference type="GO" id="GO:0000155">
    <property type="term" value="F:phosphorelay sensor kinase activity"/>
    <property type="evidence" value="ECO:0007669"/>
    <property type="project" value="InterPro"/>
</dbReference>
<dbReference type="SUPFAM" id="SSF55874">
    <property type="entry name" value="ATPase domain of HSP90 chaperone/DNA topoisomerase II/histidine kinase"/>
    <property type="match status" value="1"/>
</dbReference>
<dbReference type="PANTHER" id="PTHR45569:SF1">
    <property type="entry name" value="SENSOR PROTEIN KDPD"/>
    <property type="match status" value="1"/>
</dbReference>
<keyword evidence="11 14" id="KW-1133">Transmembrane helix</keyword>
<dbReference type="InterPro" id="IPR025201">
    <property type="entry name" value="KdpD_TM"/>
</dbReference>
<comment type="caution">
    <text evidence="16">The sequence shown here is derived from an EMBL/GenBank/DDBJ whole genome shotgun (WGS) entry which is preliminary data.</text>
</comment>
<dbReference type="InterPro" id="IPR036890">
    <property type="entry name" value="HATPase_C_sf"/>
</dbReference>
<feature type="transmembrane region" description="Helical" evidence="14">
    <location>
        <begin position="88"/>
        <end position="109"/>
    </location>
</feature>
<evidence type="ECO:0000256" key="8">
    <source>
        <dbReference type="ARBA" id="ARBA00022741"/>
    </source>
</evidence>
<evidence type="ECO:0000256" key="6">
    <source>
        <dbReference type="ARBA" id="ARBA00022679"/>
    </source>
</evidence>
<keyword evidence="17" id="KW-1185">Reference proteome</keyword>
<proteinExistence type="predicted"/>
<dbReference type="PANTHER" id="PTHR45569">
    <property type="entry name" value="SENSOR PROTEIN KDPD"/>
    <property type="match status" value="1"/>
</dbReference>
<dbReference type="GO" id="GO:0005524">
    <property type="term" value="F:ATP binding"/>
    <property type="evidence" value="ECO:0007669"/>
    <property type="project" value="UniProtKB-KW"/>
</dbReference>
<dbReference type="SUPFAM" id="SSF47384">
    <property type="entry name" value="Homodimeric domain of signal transducing histidine kinase"/>
    <property type="match status" value="1"/>
</dbReference>
<evidence type="ECO:0000256" key="14">
    <source>
        <dbReference type="SAM" id="Phobius"/>
    </source>
</evidence>
<evidence type="ECO:0000256" key="9">
    <source>
        <dbReference type="ARBA" id="ARBA00022777"/>
    </source>
</evidence>
<accession>A0A919MAI2</accession>
<dbReference type="AlphaFoldDB" id="A0A919MAI2"/>
<dbReference type="Gene3D" id="1.20.120.620">
    <property type="entry name" value="Backbone structure of the membrane domain of e. Coli histidine kinase receptor kdpd"/>
    <property type="match status" value="1"/>
</dbReference>
<dbReference type="RefSeq" id="WP_307835645.1">
    <property type="nucleotide sequence ID" value="NZ_BAAABP010000004.1"/>
</dbReference>
<evidence type="ECO:0000256" key="5">
    <source>
        <dbReference type="ARBA" id="ARBA00022553"/>
    </source>
</evidence>
<dbReference type="EC" id="2.7.13.3" evidence="4"/>
<evidence type="ECO:0000256" key="3">
    <source>
        <dbReference type="ARBA" id="ARBA00004236"/>
    </source>
</evidence>
<keyword evidence="8" id="KW-0547">Nucleotide-binding</keyword>
<keyword evidence="5" id="KW-0597">Phosphoprotein</keyword>
<evidence type="ECO:0000256" key="2">
    <source>
        <dbReference type="ARBA" id="ARBA00004141"/>
    </source>
</evidence>
<dbReference type="InterPro" id="IPR005467">
    <property type="entry name" value="His_kinase_dom"/>
</dbReference>
<gene>
    <name evidence="16" type="ORF">Afe05nite_44410</name>
</gene>
<comment type="subcellular location">
    <subcellularLocation>
        <location evidence="3">Cell membrane</location>
    </subcellularLocation>
    <subcellularLocation>
        <location evidence="2">Membrane</location>
        <topology evidence="2">Multi-pass membrane protein</topology>
    </subcellularLocation>
</comment>
<evidence type="ECO:0000256" key="10">
    <source>
        <dbReference type="ARBA" id="ARBA00022840"/>
    </source>
</evidence>
<evidence type="ECO:0000313" key="17">
    <source>
        <dbReference type="Proteomes" id="UP000598174"/>
    </source>
</evidence>
<feature type="transmembrane region" description="Helical" evidence="14">
    <location>
        <begin position="38"/>
        <end position="68"/>
    </location>
</feature>
<keyword evidence="10" id="KW-0067">ATP-binding</keyword>
<evidence type="ECO:0000259" key="15">
    <source>
        <dbReference type="PROSITE" id="PS50109"/>
    </source>
</evidence>
<evidence type="ECO:0000256" key="1">
    <source>
        <dbReference type="ARBA" id="ARBA00000085"/>
    </source>
</evidence>
<dbReference type="Pfam" id="PF00512">
    <property type="entry name" value="HisKA"/>
    <property type="match status" value="1"/>
</dbReference>
<dbReference type="InterPro" id="IPR003594">
    <property type="entry name" value="HATPase_dom"/>
</dbReference>
<evidence type="ECO:0000256" key="13">
    <source>
        <dbReference type="ARBA" id="ARBA00023136"/>
    </source>
</evidence>
<keyword evidence="6" id="KW-0808">Transferase</keyword>
<evidence type="ECO:0000313" key="16">
    <source>
        <dbReference type="EMBL" id="GIE12601.1"/>
    </source>
</evidence>
<dbReference type="Gene3D" id="3.30.565.10">
    <property type="entry name" value="Histidine kinase-like ATPase, C-terminal domain"/>
    <property type="match status" value="1"/>
</dbReference>
<dbReference type="CDD" id="cd00082">
    <property type="entry name" value="HisKA"/>
    <property type="match status" value="1"/>
</dbReference>
<name>A0A919MAI2_9ACTN</name>
<dbReference type="InterPro" id="IPR038318">
    <property type="entry name" value="KdpD_sf"/>
</dbReference>
<dbReference type="PRINTS" id="PR00344">
    <property type="entry name" value="BCTRLSENSOR"/>
</dbReference>
<dbReference type="CDD" id="cd00075">
    <property type="entry name" value="HATPase"/>
    <property type="match status" value="1"/>
</dbReference>
<reference evidence="16" key="1">
    <citation type="submission" date="2021-01" db="EMBL/GenBank/DDBJ databases">
        <title>Whole genome shotgun sequence of Actinoplanes ferrugineus NBRC 15555.</title>
        <authorList>
            <person name="Komaki H."/>
            <person name="Tamura T."/>
        </authorList>
    </citation>
    <scope>NUCLEOTIDE SEQUENCE</scope>
    <source>
        <strain evidence="16">NBRC 15555</strain>
    </source>
</reference>
<dbReference type="SMART" id="SM00388">
    <property type="entry name" value="HisKA"/>
    <property type="match status" value="1"/>
</dbReference>
<dbReference type="Proteomes" id="UP000598174">
    <property type="component" value="Unassembled WGS sequence"/>
</dbReference>
<comment type="catalytic activity">
    <reaction evidence="1">
        <text>ATP + protein L-histidine = ADP + protein N-phospho-L-histidine.</text>
        <dbReference type="EC" id="2.7.13.3"/>
    </reaction>
</comment>
<dbReference type="InterPro" id="IPR003661">
    <property type="entry name" value="HisK_dim/P_dom"/>
</dbReference>
<protein>
    <recommendedName>
        <fullName evidence="4">histidine kinase</fullName>
        <ecNumber evidence="4">2.7.13.3</ecNumber>
    </recommendedName>
</protein>
<dbReference type="SMART" id="SM00387">
    <property type="entry name" value="HATPase_c"/>
    <property type="match status" value="1"/>
</dbReference>
<keyword evidence="13 14" id="KW-0472">Membrane</keyword>
<dbReference type="PROSITE" id="PS50109">
    <property type="entry name" value="HIS_KIN"/>
    <property type="match status" value="1"/>
</dbReference>
<dbReference type="InterPro" id="IPR036097">
    <property type="entry name" value="HisK_dim/P_sf"/>
</dbReference>
<keyword evidence="9" id="KW-0418">Kinase</keyword>
<evidence type="ECO:0000256" key="12">
    <source>
        <dbReference type="ARBA" id="ARBA00023012"/>
    </source>
</evidence>
<dbReference type="Pfam" id="PF02518">
    <property type="entry name" value="HATPase_c"/>
    <property type="match status" value="1"/>
</dbReference>
<evidence type="ECO:0000256" key="4">
    <source>
        <dbReference type="ARBA" id="ARBA00012438"/>
    </source>
</evidence>
<keyword evidence="12" id="KW-0902">Two-component regulatory system</keyword>
<sequence>MNAPLSRRRRVAGFLLAVGGLPLLTAVAHPAGLDLTAGISLFLAAVVAVALVGGLGPALLAAVGGFLLLNYFFIPPLRTLAIATADDWIAVAAFVVVAVAVSGVVDLAARRSAQARTLASLAGGVLRGGPDPLSALLHQLRDTFALESVTLLERAAGAEAEPVPGGWSSVVTVGEPPAVTPADGDACVADESLVLVLRGRRLPASDKRIVDAFAAQAAVALRQQRLAVAAQGDKVRTALLAAVSHDLRGPLSSAKASVAGLRSDEVSFDAEDRAELLATADESLDRLAGLVANLLDMSRLQAGALGMTFAEVGLEDVVPAALDELGPPGRSVTVSLPEDLPAVRVDPGLLDRVLVNVVGNALRYSPAAGKNLEISGLAGSDGVELHVIDHGPGIPRDKWDLVFRPFQRLGDHDNHTGVGLGLALSRGLAEAMGGSLRPADTPGGGLTMILTLPAASGAVSPARSVSESAGSSA</sequence>